<feature type="transmembrane region" description="Helical" evidence="5">
    <location>
        <begin position="12"/>
        <end position="45"/>
    </location>
</feature>
<dbReference type="EMBL" id="FWFV01000003">
    <property type="protein sequence ID" value="SLN33365.1"/>
    <property type="molecule type" value="Genomic_DNA"/>
</dbReference>
<name>A0A1Y5S660_9RHOB</name>
<evidence type="ECO:0000313" key="7">
    <source>
        <dbReference type="Proteomes" id="UP000193870"/>
    </source>
</evidence>
<dbReference type="Proteomes" id="UP000193870">
    <property type="component" value="Unassembled WGS sequence"/>
</dbReference>
<feature type="transmembrane region" description="Helical" evidence="5">
    <location>
        <begin position="149"/>
        <end position="179"/>
    </location>
</feature>
<organism evidence="6 7">
    <name type="scientific">Palleronia marisminoris</name>
    <dbReference type="NCBI Taxonomy" id="315423"/>
    <lineage>
        <taxon>Bacteria</taxon>
        <taxon>Pseudomonadati</taxon>
        <taxon>Pseudomonadota</taxon>
        <taxon>Alphaproteobacteria</taxon>
        <taxon>Rhodobacterales</taxon>
        <taxon>Roseobacteraceae</taxon>
        <taxon>Palleronia</taxon>
    </lineage>
</organism>
<keyword evidence="3 5" id="KW-1133">Transmembrane helix</keyword>
<comment type="subcellular location">
    <subcellularLocation>
        <location evidence="5">Cell membrane</location>
        <topology evidence="5">Multi-pass membrane protein</topology>
    </subcellularLocation>
    <subcellularLocation>
        <location evidence="1">Membrane</location>
        <topology evidence="1">Multi-pass membrane protein</topology>
    </subcellularLocation>
</comment>
<gene>
    <name evidence="6" type="ORF">PAM7066_01352</name>
</gene>
<dbReference type="PANTHER" id="PTHR43483">
    <property type="entry name" value="MEMBRANE TRANSPORTER PROTEIN HI_0806-RELATED"/>
    <property type="match status" value="1"/>
</dbReference>
<dbReference type="Pfam" id="PF01925">
    <property type="entry name" value="TauE"/>
    <property type="match status" value="1"/>
</dbReference>
<dbReference type="AlphaFoldDB" id="A0A1Y5S660"/>
<proteinExistence type="inferred from homology"/>
<feature type="transmembrane region" description="Helical" evidence="5">
    <location>
        <begin position="186"/>
        <end position="207"/>
    </location>
</feature>
<keyword evidence="5" id="KW-1003">Cell membrane</keyword>
<feature type="transmembrane region" description="Helical" evidence="5">
    <location>
        <begin position="219"/>
        <end position="241"/>
    </location>
</feature>
<evidence type="ECO:0000256" key="5">
    <source>
        <dbReference type="RuleBase" id="RU363041"/>
    </source>
</evidence>
<dbReference type="PANTHER" id="PTHR43483:SF3">
    <property type="entry name" value="MEMBRANE TRANSPORTER PROTEIN HI_0806-RELATED"/>
    <property type="match status" value="1"/>
</dbReference>
<evidence type="ECO:0000256" key="2">
    <source>
        <dbReference type="ARBA" id="ARBA00022692"/>
    </source>
</evidence>
<dbReference type="InterPro" id="IPR002781">
    <property type="entry name" value="TM_pro_TauE-like"/>
</dbReference>
<feature type="transmembrane region" description="Helical" evidence="5">
    <location>
        <begin position="253"/>
        <end position="271"/>
    </location>
</feature>
<feature type="transmembrane region" description="Helical" evidence="5">
    <location>
        <begin position="57"/>
        <end position="77"/>
    </location>
</feature>
<protein>
    <recommendedName>
        <fullName evidence="5">Probable membrane transporter protein</fullName>
    </recommendedName>
</protein>
<reference evidence="6 7" key="1">
    <citation type="submission" date="2017-03" db="EMBL/GenBank/DDBJ databases">
        <authorList>
            <person name="Afonso C.L."/>
            <person name="Miller P.J."/>
            <person name="Scott M.A."/>
            <person name="Spackman E."/>
            <person name="Goraichik I."/>
            <person name="Dimitrov K.M."/>
            <person name="Suarez D.L."/>
            <person name="Swayne D.E."/>
        </authorList>
    </citation>
    <scope>NUCLEOTIDE SEQUENCE [LARGE SCALE GENOMIC DNA]</scope>
    <source>
        <strain evidence="6 7">CECT 7066</strain>
    </source>
</reference>
<sequence>MEDQLEALVATIALPAIVSGIFGGILAGLLGVGGGIVIVPALYFALSLTGMDPGQVMQVSVGTSLATIIFTSLSSSLGHYRRGAIDFDLLKLWGPSILVGVVIGGILGGIVSGLTLIAVFASVALLVALDMILRGGGEIDSPRSFSKPVWAFFGIIAGAISAMMGIGGGTVCVPLLNFLGYEIRRAVGTSAAIGFIIGLPGAITYVLTGLGQDGLPPLSLGYVNLAAAAIIIPLTVLFARVGVAIAHRIPRRALRLTFGLFLLITSMRMFFDLYNAI</sequence>
<comment type="similarity">
    <text evidence="5">Belongs to the 4-toluene sulfonate uptake permease (TSUP) (TC 2.A.102) family.</text>
</comment>
<dbReference type="GO" id="GO:0005886">
    <property type="term" value="C:plasma membrane"/>
    <property type="evidence" value="ECO:0007669"/>
    <property type="project" value="UniProtKB-SubCell"/>
</dbReference>
<dbReference type="STRING" id="315423.SAMN04488020_10372"/>
<keyword evidence="4 5" id="KW-0472">Membrane</keyword>
<keyword evidence="7" id="KW-1185">Reference proteome</keyword>
<keyword evidence="2 5" id="KW-0812">Transmembrane</keyword>
<accession>A0A1Y5S660</accession>
<evidence type="ECO:0000256" key="4">
    <source>
        <dbReference type="ARBA" id="ARBA00023136"/>
    </source>
</evidence>
<evidence type="ECO:0000256" key="1">
    <source>
        <dbReference type="ARBA" id="ARBA00004141"/>
    </source>
</evidence>
<dbReference type="RefSeq" id="WP_085853373.1">
    <property type="nucleotide sequence ID" value="NZ_FOPF01000003.1"/>
</dbReference>
<feature type="transmembrane region" description="Helical" evidence="5">
    <location>
        <begin position="97"/>
        <end position="129"/>
    </location>
</feature>
<dbReference type="OrthoDB" id="457670at2"/>
<evidence type="ECO:0000313" key="6">
    <source>
        <dbReference type="EMBL" id="SLN33365.1"/>
    </source>
</evidence>
<evidence type="ECO:0000256" key="3">
    <source>
        <dbReference type="ARBA" id="ARBA00022989"/>
    </source>
</evidence>